<dbReference type="RefSeq" id="WP_407705900.1">
    <property type="nucleotide sequence ID" value="NZ_BSBI01000002.1"/>
</dbReference>
<proteinExistence type="predicted"/>
<dbReference type="EMBL" id="BSBI01000002">
    <property type="protein sequence ID" value="GLF93636.1"/>
    <property type="molecule type" value="Genomic_DNA"/>
</dbReference>
<sequence>MSIVTGWCLHDLGRPGAAAQVLDRECQRIAPHALRTRTRYGMRRALAHAAAGEIEHACVIAGELLDVMTTVPSATVTVDIRRLARELTRFRASRAVKKLQPALARALNDSRVRADGSNR</sequence>
<protein>
    <submittedName>
        <fullName evidence="1">Uncharacterized protein</fullName>
    </submittedName>
</protein>
<evidence type="ECO:0000313" key="1">
    <source>
        <dbReference type="EMBL" id="GLF93636.1"/>
    </source>
</evidence>
<reference evidence="1 2" key="1">
    <citation type="submission" date="2022-10" db="EMBL/GenBank/DDBJ databases">
        <title>Draft genome sequence of Streptomyces sp. YSPA8.</title>
        <authorList>
            <person name="Moriuchi R."/>
            <person name="Dohra H."/>
            <person name="Yamamura H."/>
            <person name="Kodani S."/>
        </authorList>
    </citation>
    <scope>NUCLEOTIDE SEQUENCE [LARGE SCALE GENOMIC DNA]</scope>
    <source>
        <strain evidence="1 2">YSPA8</strain>
    </source>
</reference>
<gene>
    <name evidence="1" type="ORF">SYYSPA8_05085</name>
</gene>
<name>A0ABQ5NUF7_9ACTN</name>
<organism evidence="1 2">
    <name type="scientific">Streptomyces yaizuensis</name>
    <dbReference type="NCBI Taxonomy" id="2989713"/>
    <lineage>
        <taxon>Bacteria</taxon>
        <taxon>Bacillati</taxon>
        <taxon>Actinomycetota</taxon>
        <taxon>Actinomycetes</taxon>
        <taxon>Kitasatosporales</taxon>
        <taxon>Streptomycetaceae</taxon>
        <taxon>Streptomyces</taxon>
    </lineage>
</organism>
<keyword evidence="2" id="KW-1185">Reference proteome</keyword>
<dbReference type="Proteomes" id="UP001291653">
    <property type="component" value="Unassembled WGS sequence"/>
</dbReference>
<accession>A0ABQ5NUF7</accession>
<comment type="caution">
    <text evidence="1">The sequence shown here is derived from an EMBL/GenBank/DDBJ whole genome shotgun (WGS) entry which is preliminary data.</text>
</comment>
<evidence type="ECO:0000313" key="2">
    <source>
        <dbReference type="Proteomes" id="UP001291653"/>
    </source>
</evidence>